<dbReference type="Proteomes" id="UP000694523">
    <property type="component" value="Unplaced"/>
</dbReference>
<comment type="similarity">
    <text evidence="1">Belongs to the UPF0488 family.</text>
</comment>
<organism evidence="3 4">
    <name type="scientific">Neogobius melanostomus</name>
    <name type="common">round goby</name>
    <dbReference type="NCBI Taxonomy" id="47308"/>
    <lineage>
        <taxon>Eukaryota</taxon>
        <taxon>Metazoa</taxon>
        <taxon>Chordata</taxon>
        <taxon>Craniata</taxon>
        <taxon>Vertebrata</taxon>
        <taxon>Euteleostomi</taxon>
        <taxon>Actinopterygii</taxon>
        <taxon>Neopterygii</taxon>
        <taxon>Teleostei</taxon>
        <taxon>Neoteleostei</taxon>
        <taxon>Acanthomorphata</taxon>
        <taxon>Gobiaria</taxon>
        <taxon>Gobiiformes</taxon>
        <taxon>Gobioidei</taxon>
        <taxon>Gobiidae</taxon>
        <taxon>Benthophilinae</taxon>
        <taxon>Neogobiini</taxon>
        <taxon>Neogobius</taxon>
    </lineage>
</organism>
<feature type="region of interest" description="Disordered" evidence="2">
    <location>
        <begin position="58"/>
        <end position="80"/>
    </location>
</feature>
<dbReference type="PANTHER" id="PTHR13602">
    <property type="entry name" value="UPF0488 PROTEIN C8ORF33"/>
    <property type="match status" value="1"/>
</dbReference>
<feature type="region of interest" description="Disordered" evidence="2">
    <location>
        <begin position="1"/>
        <end position="34"/>
    </location>
</feature>
<reference evidence="3" key="2">
    <citation type="submission" date="2025-09" db="UniProtKB">
        <authorList>
            <consortium name="Ensembl"/>
        </authorList>
    </citation>
    <scope>IDENTIFICATION</scope>
</reference>
<evidence type="ECO:0000313" key="4">
    <source>
        <dbReference type="Proteomes" id="UP000694523"/>
    </source>
</evidence>
<name>A0A8C6UHR4_9GOBI</name>
<feature type="region of interest" description="Disordered" evidence="2">
    <location>
        <begin position="122"/>
        <end position="144"/>
    </location>
</feature>
<accession>A0A8C6UHR4</accession>
<dbReference type="PANTHER" id="PTHR13602:SF2">
    <property type="entry name" value="UPF0488 PROTEIN C8ORF33"/>
    <property type="match status" value="1"/>
</dbReference>
<feature type="compositionally biased region" description="Polar residues" evidence="2">
    <location>
        <begin position="130"/>
        <end position="143"/>
    </location>
</feature>
<dbReference type="InterPro" id="IPR029274">
    <property type="entry name" value="DUF4615"/>
</dbReference>
<proteinExistence type="inferred from homology"/>
<sequence length="165" mass="18997">PTKHTSIIKVEKKKKKTGKNKAQGNMQRRSHLNRLTEEQLQRQLDWCIEQLEQGMMSHKATSKQKEEASRALKTLRSSKAPLVKKRQVMRAMAGDYRKKMEEEKSKQLKLIQNGAATQKSVFHRRAGVKATTSESDTNSNNDLTAAPEKNFVFTPSKEEFFFNFL</sequence>
<dbReference type="Ensembl" id="ENSNMLT00000039524.1">
    <property type="protein sequence ID" value="ENSNMLP00000035481.1"/>
    <property type="gene ID" value="ENSNMLG00000022026.1"/>
</dbReference>
<evidence type="ECO:0000256" key="1">
    <source>
        <dbReference type="ARBA" id="ARBA00005707"/>
    </source>
</evidence>
<reference evidence="3" key="1">
    <citation type="submission" date="2025-08" db="UniProtKB">
        <authorList>
            <consortium name="Ensembl"/>
        </authorList>
    </citation>
    <scope>IDENTIFICATION</scope>
</reference>
<keyword evidence="4" id="KW-1185">Reference proteome</keyword>
<dbReference type="Pfam" id="PF15393">
    <property type="entry name" value="DUF4615"/>
    <property type="match status" value="1"/>
</dbReference>
<evidence type="ECO:0000256" key="2">
    <source>
        <dbReference type="SAM" id="MobiDB-lite"/>
    </source>
</evidence>
<protein>
    <submittedName>
        <fullName evidence="3">Zgc:112185</fullName>
    </submittedName>
</protein>
<evidence type="ECO:0000313" key="3">
    <source>
        <dbReference type="Ensembl" id="ENSNMLP00000035481.1"/>
    </source>
</evidence>
<dbReference type="AlphaFoldDB" id="A0A8C6UHR4"/>